<reference evidence="5 6" key="1">
    <citation type="journal article" date="2017" name="Nat. Commun.">
        <title>Genome assembly with in vitro proximity ligation data and whole-genome triplication in lettuce.</title>
        <authorList>
            <person name="Reyes-Chin-Wo S."/>
            <person name="Wang Z."/>
            <person name="Yang X."/>
            <person name="Kozik A."/>
            <person name="Arikit S."/>
            <person name="Song C."/>
            <person name="Xia L."/>
            <person name="Froenicke L."/>
            <person name="Lavelle D.O."/>
            <person name="Truco M.J."/>
            <person name="Xia R."/>
            <person name="Zhu S."/>
            <person name="Xu C."/>
            <person name="Xu H."/>
            <person name="Xu X."/>
            <person name="Cox K."/>
            <person name="Korf I."/>
            <person name="Meyers B.C."/>
            <person name="Michelmore R.W."/>
        </authorList>
    </citation>
    <scope>NUCLEOTIDE SEQUENCE [LARGE SCALE GENOMIC DNA]</scope>
    <source>
        <strain evidence="6">cv. Salinas</strain>
        <tissue evidence="5">Seedlings</tissue>
    </source>
</reference>
<dbReference type="InterPro" id="IPR023610">
    <property type="entry name" value="PInositol-4/5-P-5/4-kinase"/>
</dbReference>
<dbReference type="PROSITE" id="PS51455">
    <property type="entry name" value="PIPK"/>
    <property type="match status" value="1"/>
</dbReference>
<dbReference type="PANTHER" id="PTHR23086">
    <property type="entry name" value="PHOSPHATIDYLINOSITOL-4-PHOSPHATE 5-KINASE"/>
    <property type="match status" value="1"/>
</dbReference>
<dbReference type="AlphaFoldDB" id="A0A9R1V9A9"/>
<keyword evidence="3" id="KW-0547">Nucleotide-binding</keyword>
<dbReference type="Gene3D" id="3.30.810.10">
    <property type="entry name" value="2-Layer Sandwich"/>
    <property type="match status" value="1"/>
</dbReference>
<dbReference type="InterPro" id="IPR027483">
    <property type="entry name" value="PInositol-4-P-4/5-kinase_C_sf"/>
</dbReference>
<dbReference type="Proteomes" id="UP000235145">
    <property type="component" value="Unassembled WGS sequence"/>
</dbReference>
<keyword evidence="3" id="KW-0067">ATP-binding</keyword>
<evidence type="ECO:0000259" key="4">
    <source>
        <dbReference type="PROSITE" id="PS51455"/>
    </source>
</evidence>
<organism evidence="5 6">
    <name type="scientific">Lactuca sativa</name>
    <name type="common">Garden lettuce</name>
    <dbReference type="NCBI Taxonomy" id="4236"/>
    <lineage>
        <taxon>Eukaryota</taxon>
        <taxon>Viridiplantae</taxon>
        <taxon>Streptophyta</taxon>
        <taxon>Embryophyta</taxon>
        <taxon>Tracheophyta</taxon>
        <taxon>Spermatophyta</taxon>
        <taxon>Magnoliopsida</taxon>
        <taxon>eudicotyledons</taxon>
        <taxon>Gunneridae</taxon>
        <taxon>Pentapetalae</taxon>
        <taxon>asterids</taxon>
        <taxon>campanulids</taxon>
        <taxon>Asterales</taxon>
        <taxon>Asteraceae</taxon>
        <taxon>Cichorioideae</taxon>
        <taxon>Cichorieae</taxon>
        <taxon>Lactucinae</taxon>
        <taxon>Lactuca</taxon>
    </lineage>
</organism>
<keyword evidence="2 3" id="KW-0418">Kinase</keyword>
<sequence length="272" mass="30731">MLPDYHRHVRTYENTLITKFFGLHRIKPSSGQKFRFVVMGNMFCTELRIHRRFDLKGSSLGRSADKVEIDENTILKDLDLNYCFYLEPSWRDSLLDQIKIDSKFLEAQNIMDYSLLLGVNYRAPQQLKSLMSYNQSVTADGLGIVAEEETLEDEISPQGLVLVPRGSEDGSVVVGPHIRGSRLRSSATGDAEVDLLLPGTARLQIQLGVNMPARAELLPGVEEKQMFHEVCGPHVLLGKVSTLYSEGIPTKRKCKLRQFDFATFLFAFIFVS</sequence>
<name>A0A9R1V9A9_LACSA</name>
<dbReference type="InterPro" id="IPR027484">
    <property type="entry name" value="PInositol-4-P-5-kinase_N"/>
</dbReference>
<comment type="caution">
    <text evidence="5">The sequence shown here is derived from an EMBL/GenBank/DDBJ whole genome shotgun (WGS) entry which is preliminary data.</text>
</comment>
<gene>
    <name evidence="5" type="ORF">LSAT_V11C600309100</name>
</gene>
<dbReference type="GO" id="GO:0005524">
    <property type="term" value="F:ATP binding"/>
    <property type="evidence" value="ECO:0007669"/>
    <property type="project" value="UniProtKB-UniRule"/>
</dbReference>
<accession>A0A9R1V9A9</accession>
<feature type="domain" description="PIPK" evidence="4">
    <location>
        <begin position="1"/>
        <end position="272"/>
    </location>
</feature>
<dbReference type="PANTHER" id="PTHR23086:SF8">
    <property type="entry name" value="PHOSPHATIDYLINOSITOL 5-PHOSPHATE 4-KINASE, ISOFORM A"/>
    <property type="match status" value="1"/>
</dbReference>
<evidence type="ECO:0000313" key="6">
    <source>
        <dbReference type="Proteomes" id="UP000235145"/>
    </source>
</evidence>
<keyword evidence="3" id="KW-0808">Transferase</keyword>
<dbReference type="EC" id="2.7.1.68" evidence="1"/>
<keyword evidence="6" id="KW-1185">Reference proteome</keyword>
<dbReference type="EMBL" id="NBSK02000006">
    <property type="protein sequence ID" value="KAJ0200787.1"/>
    <property type="molecule type" value="Genomic_DNA"/>
</dbReference>
<dbReference type="Gene3D" id="3.30.800.10">
    <property type="entry name" value="Phosphatidylinositol Phosphate Kinase II Beta"/>
    <property type="match status" value="1"/>
</dbReference>
<evidence type="ECO:0000256" key="3">
    <source>
        <dbReference type="PROSITE-ProRule" id="PRU00781"/>
    </source>
</evidence>
<dbReference type="GO" id="GO:0016308">
    <property type="term" value="F:1-phosphatidylinositol-4-phosphate 5-kinase activity"/>
    <property type="evidence" value="ECO:0007669"/>
    <property type="project" value="UniProtKB-EC"/>
</dbReference>
<dbReference type="Pfam" id="PF01504">
    <property type="entry name" value="PIP5K"/>
    <property type="match status" value="1"/>
</dbReference>
<dbReference type="GO" id="GO:0046488">
    <property type="term" value="P:phosphatidylinositol metabolic process"/>
    <property type="evidence" value="ECO:0007669"/>
    <property type="project" value="UniProtKB-UniRule"/>
</dbReference>
<evidence type="ECO:0000256" key="2">
    <source>
        <dbReference type="ARBA" id="ARBA00022777"/>
    </source>
</evidence>
<evidence type="ECO:0000256" key="1">
    <source>
        <dbReference type="ARBA" id="ARBA00012172"/>
    </source>
</evidence>
<proteinExistence type="predicted"/>
<dbReference type="SUPFAM" id="SSF56104">
    <property type="entry name" value="SAICAR synthase-like"/>
    <property type="match status" value="1"/>
</dbReference>
<evidence type="ECO:0000313" key="5">
    <source>
        <dbReference type="EMBL" id="KAJ0200787.1"/>
    </source>
</evidence>
<dbReference type="SMART" id="SM00330">
    <property type="entry name" value="PIPKc"/>
    <property type="match status" value="1"/>
</dbReference>
<dbReference type="InterPro" id="IPR002498">
    <property type="entry name" value="PInositol-4-P-4/5-kinase_core"/>
</dbReference>
<protein>
    <recommendedName>
        <fullName evidence="1">1-phosphatidylinositol-4-phosphate 5-kinase</fullName>
        <ecNumber evidence="1">2.7.1.68</ecNumber>
    </recommendedName>
</protein>